<keyword evidence="4" id="KW-1185">Reference proteome</keyword>
<protein>
    <submittedName>
        <fullName evidence="3">Uncharacterized protein</fullName>
    </submittedName>
</protein>
<dbReference type="STRING" id="93625.A0A409WQH1"/>
<proteinExistence type="predicted"/>
<feature type="coiled-coil region" evidence="1">
    <location>
        <begin position="404"/>
        <end position="553"/>
    </location>
</feature>
<feature type="coiled-coil region" evidence="1">
    <location>
        <begin position="624"/>
        <end position="658"/>
    </location>
</feature>
<evidence type="ECO:0000313" key="3">
    <source>
        <dbReference type="EMBL" id="PPQ80742.1"/>
    </source>
</evidence>
<name>A0A409WQH1_PSICY</name>
<comment type="caution">
    <text evidence="3">The sequence shown here is derived from an EMBL/GenBank/DDBJ whole genome shotgun (WGS) entry which is preliminary data.</text>
</comment>
<dbReference type="AlphaFoldDB" id="A0A409WQH1"/>
<dbReference type="EMBL" id="NHYD01003311">
    <property type="protein sequence ID" value="PPQ80742.1"/>
    <property type="molecule type" value="Genomic_DNA"/>
</dbReference>
<organism evidence="3 4">
    <name type="scientific">Psilocybe cyanescens</name>
    <dbReference type="NCBI Taxonomy" id="93625"/>
    <lineage>
        <taxon>Eukaryota</taxon>
        <taxon>Fungi</taxon>
        <taxon>Dikarya</taxon>
        <taxon>Basidiomycota</taxon>
        <taxon>Agaricomycotina</taxon>
        <taxon>Agaricomycetes</taxon>
        <taxon>Agaricomycetidae</taxon>
        <taxon>Agaricales</taxon>
        <taxon>Agaricineae</taxon>
        <taxon>Strophariaceae</taxon>
        <taxon>Psilocybe</taxon>
    </lineage>
</organism>
<feature type="coiled-coil region" evidence="1">
    <location>
        <begin position="314"/>
        <end position="380"/>
    </location>
</feature>
<evidence type="ECO:0000313" key="4">
    <source>
        <dbReference type="Proteomes" id="UP000283269"/>
    </source>
</evidence>
<gene>
    <name evidence="3" type="ORF">CVT25_001862</name>
</gene>
<reference evidence="3 4" key="1">
    <citation type="journal article" date="2018" name="Evol. Lett.">
        <title>Horizontal gene cluster transfer increased hallucinogenic mushroom diversity.</title>
        <authorList>
            <person name="Reynolds H.T."/>
            <person name="Vijayakumar V."/>
            <person name="Gluck-Thaler E."/>
            <person name="Korotkin H.B."/>
            <person name="Matheny P.B."/>
            <person name="Slot J.C."/>
        </authorList>
    </citation>
    <scope>NUCLEOTIDE SEQUENCE [LARGE SCALE GENOMIC DNA]</scope>
    <source>
        <strain evidence="3 4">2631</strain>
    </source>
</reference>
<feature type="region of interest" description="Disordered" evidence="2">
    <location>
        <begin position="856"/>
        <end position="895"/>
    </location>
</feature>
<dbReference type="Proteomes" id="UP000283269">
    <property type="component" value="Unassembled WGS sequence"/>
</dbReference>
<feature type="region of interest" description="Disordered" evidence="2">
    <location>
        <begin position="765"/>
        <end position="842"/>
    </location>
</feature>
<feature type="compositionally biased region" description="Polar residues" evidence="2">
    <location>
        <begin position="820"/>
        <end position="829"/>
    </location>
</feature>
<accession>A0A409WQH1</accession>
<keyword evidence="1" id="KW-0175">Coiled coil</keyword>
<feature type="coiled-coil region" evidence="1">
    <location>
        <begin position="4"/>
        <end position="45"/>
    </location>
</feature>
<dbReference type="OrthoDB" id="3246510at2759"/>
<sequence>MSHFRSTTSDIEELRNEAERMQLNYNQAARELAHCRSRLNDARRQGEADSSELRTLRPSLATAREKLVVKETELASTAGRLSEVKSALSEVSEKHTLLTEAFNQEKAVRQKLATGTETLKSGFVKISASYTELADSFKELKAAYDTSQRHVWDLVSEAAETKKLAKQGLAGNLSAELTLYEALAPMLDDETTLVRSTETKDILAGLAKDLSSSHQVNDMLRDKLHHMGSQLCDAQERIKELEEEKRGALKDLVAARQEERIQFEKLLAVGTGFRLQTLLRMLYLRSTFSEESMKTISERISIREKESIDALADAASIEAKLESALSQLESAQRARETQNLELQAVRAEKDAAINTRDRDLASTRIEVKALTESKAELRALPDSLAESKKDLSEKIVELQTRDPNIHLQTQIRGLEVEVDMLQSNLHELQEKHGTLQKLARGTETVLHERVNEAEKANAEMLIRNQHLQESLDKVQRESEGRVPLEIMEQKCSLLNNEISGLKNDVKELRAEVHKSEKANSQLLSFNARLEDSLEKSRNDVKGLVHELTKAKDDAKDLYNNIELFRYKEECAVSKERLMFDLRIFQTSLSKQLSLTQSSLKNLEEGSNSLAKAQENRVIATEKTASVAQARLDSATEDLRQTKAKLVKVADELVAAKELAARSEISSRLESGERSEADRTLIEELACKNAHLVKAADEIVVRYKGGILTDAEKELVGLLMDEAEHIHAEGVVKKDNELRRRQRMVDDLKIKIAELQGTIARLLKEKEKESQTGSGNKSIVGFKPWVSSSPTDTNDANKENLVGPHNGKRPFPVSSVERSLAPTSISTPLTKPSGPGYHKVPNANMLHANADSEDDIALSELSRLTEDSAPGIGSGQKRTRSPPPSAVDEPNPSKRRTASVVDVFLIMY</sequence>
<dbReference type="InParanoid" id="A0A409WQH1"/>
<evidence type="ECO:0000256" key="1">
    <source>
        <dbReference type="SAM" id="Coils"/>
    </source>
</evidence>
<evidence type="ECO:0000256" key="2">
    <source>
        <dbReference type="SAM" id="MobiDB-lite"/>
    </source>
</evidence>